<dbReference type="KEGG" id="mlr:MELLADRAFT_73003"/>
<feature type="region of interest" description="Disordered" evidence="1">
    <location>
        <begin position="82"/>
        <end position="117"/>
    </location>
</feature>
<dbReference type="VEuPathDB" id="FungiDB:MELLADRAFT_73003"/>
<dbReference type="Gene3D" id="3.40.50.10190">
    <property type="entry name" value="BRCT domain"/>
    <property type="match status" value="1"/>
</dbReference>
<dbReference type="EMBL" id="GL883138">
    <property type="protein sequence ID" value="EGG01442.1"/>
    <property type="molecule type" value="Genomic_DNA"/>
</dbReference>
<dbReference type="STRING" id="747676.F4S1V0"/>
<dbReference type="OrthoDB" id="427711at2759"/>
<proteinExistence type="predicted"/>
<feature type="compositionally biased region" description="Low complexity" evidence="1">
    <location>
        <begin position="94"/>
        <end position="103"/>
    </location>
</feature>
<dbReference type="SUPFAM" id="SSF52113">
    <property type="entry name" value="BRCT domain"/>
    <property type="match status" value="1"/>
</dbReference>
<evidence type="ECO:0000313" key="4">
    <source>
        <dbReference type="Proteomes" id="UP000001072"/>
    </source>
</evidence>
<dbReference type="RefSeq" id="XP_007415292.1">
    <property type="nucleotide sequence ID" value="XM_007415230.1"/>
</dbReference>
<keyword evidence="4" id="KW-1185">Reference proteome</keyword>
<reference evidence="4" key="1">
    <citation type="journal article" date="2011" name="Proc. Natl. Acad. Sci. U.S.A.">
        <title>Obligate biotrophy features unraveled by the genomic analysis of rust fungi.</title>
        <authorList>
            <person name="Duplessis S."/>
            <person name="Cuomo C.A."/>
            <person name="Lin Y.-C."/>
            <person name="Aerts A."/>
            <person name="Tisserant E."/>
            <person name="Veneault-Fourrey C."/>
            <person name="Joly D.L."/>
            <person name="Hacquard S."/>
            <person name="Amselem J."/>
            <person name="Cantarel B.L."/>
            <person name="Chiu R."/>
            <person name="Coutinho P.M."/>
            <person name="Feau N."/>
            <person name="Field M."/>
            <person name="Frey P."/>
            <person name="Gelhaye E."/>
            <person name="Goldberg J."/>
            <person name="Grabherr M.G."/>
            <person name="Kodira C.D."/>
            <person name="Kohler A."/>
            <person name="Kuees U."/>
            <person name="Lindquist E.A."/>
            <person name="Lucas S.M."/>
            <person name="Mago R."/>
            <person name="Mauceli E."/>
            <person name="Morin E."/>
            <person name="Murat C."/>
            <person name="Pangilinan J.L."/>
            <person name="Park R."/>
            <person name="Pearson M."/>
            <person name="Quesneville H."/>
            <person name="Rouhier N."/>
            <person name="Sakthikumar S."/>
            <person name="Salamov A.A."/>
            <person name="Schmutz J."/>
            <person name="Selles B."/>
            <person name="Shapiro H."/>
            <person name="Tanguay P."/>
            <person name="Tuskan G.A."/>
            <person name="Henrissat B."/>
            <person name="Van de Peer Y."/>
            <person name="Rouze P."/>
            <person name="Ellis J.G."/>
            <person name="Dodds P.N."/>
            <person name="Schein J.E."/>
            <person name="Zhong S."/>
            <person name="Hamelin R.C."/>
            <person name="Grigoriev I.V."/>
            <person name="Szabo L.J."/>
            <person name="Martin F."/>
        </authorList>
    </citation>
    <scope>NUCLEOTIDE SEQUENCE [LARGE SCALE GENOMIC DNA]</scope>
    <source>
        <strain evidence="4">98AG31 / pathotype 3-4-7</strain>
    </source>
</reference>
<dbReference type="GO" id="GO:0005634">
    <property type="term" value="C:nucleus"/>
    <property type="evidence" value="ECO:0007669"/>
    <property type="project" value="TreeGrafter"/>
</dbReference>
<feature type="compositionally biased region" description="Basic and acidic residues" evidence="1">
    <location>
        <begin position="106"/>
        <end position="117"/>
    </location>
</feature>
<accession>F4S1V0</accession>
<feature type="region of interest" description="Disordered" evidence="1">
    <location>
        <begin position="1"/>
        <end position="42"/>
    </location>
</feature>
<evidence type="ECO:0000259" key="2">
    <source>
        <dbReference type="PROSITE" id="PS50172"/>
    </source>
</evidence>
<feature type="compositionally biased region" description="Polar residues" evidence="1">
    <location>
        <begin position="84"/>
        <end position="93"/>
    </location>
</feature>
<dbReference type="GO" id="GO:0070987">
    <property type="term" value="P:error-free translesion synthesis"/>
    <property type="evidence" value="ECO:0007669"/>
    <property type="project" value="TreeGrafter"/>
</dbReference>
<evidence type="ECO:0000256" key="1">
    <source>
        <dbReference type="SAM" id="MobiDB-lite"/>
    </source>
</evidence>
<name>F4S1V0_MELLP</name>
<dbReference type="PANTHER" id="PTHR45990:SF1">
    <property type="entry name" value="DNA REPAIR PROTEIN REV1"/>
    <property type="match status" value="1"/>
</dbReference>
<dbReference type="GO" id="GO:0042276">
    <property type="term" value="P:error-prone translesion synthesis"/>
    <property type="evidence" value="ECO:0007669"/>
    <property type="project" value="TreeGrafter"/>
</dbReference>
<organism evidence="4">
    <name type="scientific">Melampsora larici-populina (strain 98AG31 / pathotype 3-4-7)</name>
    <name type="common">Poplar leaf rust fungus</name>
    <dbReference type="NCBI Taxonomy" id="747676"/>
    <lineage>
        <taxon>Eukaryota</taxon>
        <taxon>Fungi</taxon>
        <taxon>Dikarya</taxon>
        <taxon>Basidiomycota</taxon>
        <taxon>Pucciniomycotina</taxon>
        <taxon>Pucciniomycetes</taxon>
        <taxon>Pucciniales</taxon>
        <taxon>Melampsoraceae</taxon>
        <taxon>Melampsora</taxon>
    </lineage>
</organism>
<feature type="compositionally biased region" description="Basic and acidic residues" evidence="1">
    <location>
        <begin position="15"/>
        <end position="24"/>
    </location>
</feature>
<dbReference type="GeneID" id="18932253"/>
<dbReference type="SMART" id="SM00292">
    <property type="entry name" value="BRCT"/>
    <property type="match status" value="1"/>
</dbReference>
<dbReference type="Proteomes" id="UP000001072">
    <property type="component" value="Unassembled WGS sequence"/>
</dbReference>
<dbReference type="InterPro" id="IPR036420">
    <property type="entry name" value="BRCT_dom_sf"/>
</dbReference>
<protein>
    <recommendedName>
        <fullName evidence="2">BRCT domain-containing protein</fullName>
    </recommendedName>
</protein>
<gene>
    <name evidence="3" type="ORF">MELLADRAFT_73003</name>
</gene>
<dbReference type="GO" id="GO:0003887">
    <property type="term" value="F:DNA-directed DNA polymerase activity"/>
    <property type="evidence" value="ECO:0007669"/>
    <property type="project" value="TreeGrafter"/>
</dbReference>
<dbReference type="GO" id="GO:0017125">
    <property type="term" value="F:deoxycytidyl transferase activity"/>
    <property type="evidence" value="ECO:0007669"/>
    <property type="project" value="TreeGrafter"/>
</dbReference>
<evidence type="ECO:0000313" key="3">
    <source>
        <dbReference type="EMBL" id="EGG01442.1"/>
    </source>
</evidence>
<dbReference type="Pfam" id="PF00533">
    <property type="entry name" value="BRCT"/>
    <property type="match status" value="1"/>
</dbReference>
<dbReference type="PANTHER" id="PTHR45990">
    <property type="entry name" value="DNA REPAIR PROTEIN REV1"/>
    <property type="match status" value="1"/>
</dbReference>
<dbReference type="InParanoid" id="F4S1V0"/>
<dbReference type="eggNOG" id="ENOG502SAP8">
    <property type="taxonomic scope" value="Eukaryota"/>
</dbReference>
<dbReference type="PROSITE" id="PS50172">
    <property type="entry name" value="BRCT"/>
    <property type="match status" value="1"/>
</dbReference>
<dbReference type="InterPro" id="IPR001357">
    <property type="entry name" value="BRCT_dom"/>
</dbReference>
<dbReference type="AlphaFoldDB" id="F4S1V0"/>
<sequence>MDKFVIRSKPGTELSTKKPIDQFKKQYTRPVPVHRKKSSISSRLPEVGFISSSVSKINRQIDSSLKDPSNPITHNDGYKRAQHVVSSSTGHQQSNGSSASSSSKWQEVRNKKLQEQAKSADTKVLKNVIAYINGYTGHKITNQQLINMIVSAGGQVRRMQSGTCTHVITSMELSGSKTQKELMRKKSGVPVVRPEWVIESVRLGKRQAEWKFSVSEHDTQKKITSVFGQSDQGQKVT</sequence>
<dbReference type="HOGENOM" id="CLU_083061_0_0_1"/>
<feature type="domain" description="BRCT" evidence="2">
    <location>
        <begin position="120"/>
        <end position="214"/>
    </location>
</feature>